<keyword evidence="4" id="KW-1185">Reference proteome</keyword>
<sequence>MFFENSGLREAGRKQLFQMKTCGNAHDRPALPLEQRLTQCPVKECRFAGSNQKLARRFAKRTRSPSKALSVGGEMARQLSGHFEQLDSLRGLAAISVVFSHFTTLDPGVLALSHTPMRMFMGGREAVILFFVLSGFVLTPQFLTKSSGSYSIYLVKRITRIYFPYLFSLLVALSAYALCFGGEVDNAGEWFNTRWTTGLSGLDVVRHIIFILPFDTGKLIPVIWSLVYEMRISIFLPVIAFAVSYWKTWRVLGVSLAISIAVAVMSSYHGVNVGISSVFGSWSMTAHYQLMFVVGASIAKNLPALCVWFERDRMHRWLTGIGIVFFFISHNIAEWVSESLFFFVGDWATLAGATCILVCAILSSRTAKALCWPPFLFFGQISYSLYLYHCITILAVVHGLARYGLRTSLLISAASIVPVAYFAWKYVERPSIAAGHAMARMRAIRINPGA</sequence>
<feature type="transmembrane region" description="Helical" evidence="1">
    <location>
        <begin position="316"/>
        <end position="333"/>
    </location>
</feature>
<evidence type="ECO:0000313" key="3">
    <source>
        <dbReference type="EMBL" id="CAG4886592.1"/>
    </source>
</evidence>
<evidence type="ECO:0000313" key="4">
    <source>
        <dbReference type="Proteomes" id="UP000789704"/>
    </source>
</evidence>
<reference evidence="3" key="1">
    <citation type="submission" date="2021-04" db="EMBL/GenBank/DDBJ databases">
        <authorList>
            <person name="Vanwijnsberghe S."/>
        </authorList>
    </citation>
    <scope>NUCLEOTIDE SEQUENCE</scope>
    <source>
        <strain evidence="3">LMG 31841</strain>
    </source>
</reference>
<dbReference type="GO" id="GO:0009103">
    <property type="term" value="P:lipopolysaccharide biosynthetic process"/>
    <property type="evidence" value="ECO:0007669"/>
    <property type="project" value="TreeGrafter"/>
</dbReference>
<keyword evidence="1" id="KW-0472">Membrane</keyword>
<dbReference type="Pfam" id="PF01757">
    <property type="entry name" value="Acyl_transf_3"/>
    <property type="match status" value="1"/>
</dbReference>
<keyword evidence="1" id="KW-0812">Transmembrane</keyword>
<keyword evidence="1" id="KW-1133">Transmembrane helix</keyword>
<feature type="transmembrane region" description="Helical" evidence="1">
    <location>
        <begin position="249"/>
        <end position="268"/>
    </location>
</feature>
<dbReference type="Proteomes" id="UP000789704">
    <property type="component" value="Unassembled WGS sequence"/>
</dbReference>
<dbReference type="PANTHER" id="PTHR23028:SF53">
    <property type="entry name" value="ACYL_TRANSF_3 DOMAIN-CONTAINING PROTEIN"/>
    <property type="match status" value="1"/>
</dbReference>
<evidence type="ECO:0000256" key="1">
    <source>
        <dbReference type="SAM" id="Phobius"/>
    </source>
</evidence>
<dbReference type="GO" id="GO:0016020">
    <property type="term" value="C:membrane"/>
    <property type="evidence" value="ECO:0007669"/>
    <property type="project" value="TreeGrafter"/>
</dbReference>
<proteinExistence type="predicted"/>
<feature type="transmembrane region" description="Helical" evidence="1">
    <location>
        <begin position="403"/>
        <end position="424"/>
    </location>
</feature>
<organism evidence="3 4">
    <name type="scientific">Paraburkholderia saeva</name>
    <dbReference type="NCBI Taxonomy" id="2777537"/>
    <lineage>
        <taxon>Bacteria</taxon>
        <taxon>Pseudomonadati</taxon>
        <taxon>Pseudomonadota</taxon>
        <taxon>Betaproteobacteria</taxon>
        <taxon>Burkholderiales</taxon>
        <taxon>Burkholderiaceae</taxon>
        <taxon>Paraburkholderia</taxon>
    </lineage>
</organism>
<accession>A0A9N8RS50</accession>
<comment type="caution">
    <text evidence="3">The sequence shown here is derived from an EMBL/GenBank/DDBJ whole genome shotgun (WGS) entry which is preliminary data.</text>
</comment>
<feature type="transmembrane region" description="Helical" evidence="1">
    <location>
        <begin position="375"/>
        <end position="397"/>
    </location>
</feature>
<dbReference type="RefSeq" id="WP_228874305.1">
    <property type="nucleotide sequence ID" value="NZ_CAJQYX010000007.1"/>
</dbReference>
<name>A0A9N8RS50_9BURK</name>
<feature type="transmembrane region" description="Helical" evidence="1">
    <location>
        <begin position="165"/>
        <end position="184"/>
    </location>
</feature>
<feature type="transmembrane region" description="Helical" evidence="1">
    <location>
        <begin position="126"/>
        <end position="144"/>
    </location>
</feature>
<dbReference type="PANTHER" id="PTHR23028">
    <property type="entry name" value="ACETYLTRANSFERASE"/>
    <property type="match status" value="1"/>
</dbReference>
<feature type="transmembrane region" description="Helical" evidence="1">
    <location>
        <begin position="288"/>
        <end position="309"/>
    </location>
</feature>
<gene>
    <name evidence="3" type="ORF">LMG31841_00223</name>
</gene>
<feature type="transmembrane region" description="Helical" evidence="1">
    <location>
        <begin position="339"/>
        <end position="363"/>
    </location>
</feature>
<dbReference type="InterPro" id="IPR050879">
    <property type="entry name" value="Acyltransferase_3"/>
</dbReference>
<dbReference type="InterPro" id="IPR002656">
    <property type="entry name" value="Acyl_transf_3_dom"/>
</dbReference>
<feature type="domain" description="Acyltransferase 3" evidence="2">
    <location>
        <begin position="85"/>
        <end position="422"/>
    </location>
</feature>
<protein>
    <recommendedName>
        <fullName evidence="2">Acyltransferase 3 domain-containing protein</fullName>
    </recommendedName>
</protein>
<dbReference type="AlphaFoldDB" id="A0A9N8RS50"/>
<dbReference type="EMBL" id="CAJQZC010000001">
    <property type="protein sequence ID" value="CAG4886592.1"/>
    <property type="molecule type" value="Genomic_DNA"/>
</dbReference>
<dbReference type="GO" id="GO:0016747">
    <property type="term" value="F:acyltransferase activity, transferring groups other than amino-acyl groups"/>
    <property type="evidence" value="ECO:0007669"/>
    <property type="project" value="InterPro"/>
</dbReference>
<evidence type="ECO:0000259" key="2">
    <source>
        <dbReference type="Pfam" id="PF01757"/>
    </source>
</evidence>